<evidence type="ECO:0000313" key="2">
    <source>
        <dbReference type="Proteomes" id="UP000887578"/>
    </source>
</evidence>
<name>A0A914PPM4_9BILA</name>
<proteinExistence type="predicted"/>
<sequence>MSATNPPAYNEHLFDEQRKEEKRGYEDVSQVKVNSHQPPCCGGDQCGHQENGKLQDMIDKLPAQPM</sequence>
<dbReference type="Proteomes" id="UP000887578">
    <property type="component" value="Unplaced"/>
</dbReference>
<keyword evidence="2" id="KW-1185">Reference proteome</keyword>
<protein>
    <submittedName>
        <fullName evidence="3">Uncharacterized protein</fullName>
    </submittedName>
</protein>
<evidence type="ECO:0000256" key="1">
    <source>
        <dbReference type="SAM" id="MobiDB-lite"/>
    </source>
</evidence>
<organism evidence="2 3">
    <name type="scientific">Panagrolaimus davidi</name>
    <dbReference type="NCBI Taxonomy" id="227884"/>
    <lineage>
        <taxon>Eukaryota</taxon>
        <taxon>Metazoa</taxon>
        <taxon>Ecdysozoa</taxon>
        <taxon>Nematoda</taxon>
        <taxon>Chromadorea</taxon>
        <taxon>Rhabditida</taxon>
        <taxon>Tylenchina</taxon>
        <taxon>Panagrolaimomorpha</taxon>
        <taxon>Panagrolaimoidea</taxon>
        <taxon>Panagrolaimidae</taxon>
        <taxon>Panagrolaimus</taxon>
    </lineage>
</organism>
<accession>A0A914PPM4</accession>
<evidence type="ECO:0000313" key="3">
    <source>
        <dbReference type="WBParaSite" id="PDA_v2.g18005.t1"/>
    </source>
</evidence>
<dbReference type="AlphaFoldDB" id="A0A914PPM4"/>
<dbReference type="WBParaSite" id="PDA_v2.g18005.t1">
    <property type="protein sequence ID" value="PDA_v2.g18005.t1"/>
    <property type="gene ID" value="PDA_v2.g18005"/>
</dbReference>
<feature type="region of interest" description="Disordered" evidence="1">
    <location>
        <begin position="1"/>
        <end position="26"/>
    </location>
</feature>
<reference evidence="3" key="1">
    <citation type="submission" date="2022-11" db="UniProtKB">
        <authorList>
            <consortium name="WormBaseParasite"/>
        </authorList>
    </citation>
    <scope>IDENTIFICATION</scope>
</reference>
<feature type="compositionally biased region" description="Basic and acidic residues" evidence="1">
    <location>
        <begin position="12"/>
        <end position="26"/>
    </location>
</feature>